<sequence>MASTAAALPLNGGEVQPTGAAPKRQAQDLQVDVAGTPDKPKAFAKEDEFSAFTQFGRTQEHLSAPADAGKAQPAGATSPTSGAPAAPAPAPAPQPADEPSGKPWWSALVCGCFAPPPAPVETGSGQLRARRTMTHSLVGVPPSTTMRPRRTLSKQVSMYGGARRTLSAVKSTYSDDQWFDALSVADPYSEAGRALNAELEGMMRDMPTIGEAPPVQEPGPHVPDPPLEMANKDFIFVPVPKETGFAGYWLKDEERTTPNPQPIDLMLNSSKMAQKAHETIPGIWHACGRTSTC</sequence>
<dbReference type="AlphaFoldDB" id="A0A0D2M209"/>
<feature type="compositionally biased region" description="Low complexity" evidence="1">
    <location>
        <begin position="73"/>
        <end position="85"/>
    </location>
</feature>
<reference evidence="2 3" key="1">
    <citation type="journal article" date="2013" name="BMC Genomics">
        <title>Reconstruction of the lipid metabolism for the microalga Monoraphidium neglectum from its genome sequence reveals characteristics suitable for biofuel production.</title>
        <authorList>
            <person name="Bogen C."/>
            <person name="Al-Dilaimi A."/>
            <person name="Albersmeier A."/>
            <person name="Wichmann J."/>
            <person name="Grundmann M."/>
            <person name="Rupp O."/>
            <person name="Lauersen K.J."/>
            <person name="Blifernez-Klassen O."/>
            <person name="Kalinowski J."/>
            <person name="Goesmann A."/>
            <person name="Mussgnug J.H."/>
            <person name="Kruse O."/>
        </authorList>
    </citation>
    <scope>NUCLEOTIDE SEQUENCE [LARGE SCALE GENOMIC DNA]</scope>
    <source>
        <strain evidence="2 3">SAG 48.87</strain>
    </source>
</reference>
<feature type="compositionally biased region" description="Pro residues" evidence="1">
    <location>
        <begin position="86"/>
        <end position="96"/>
    </location>
</feature>
<keyword evidence="3" id="KW-1185">Reference proteome</keyword>
<feature type="region of interest" description="Disordered" evidence="1">
    <location>
        <begin position="1"/>
        <end position="101"/>
    </location>
</feature>
<protein>
    <submittedName>
        <fullName evidence="2">Uncharacterized protein</fullName>
    </submittedName>
</protein>
<dbReference type="KEGG" id="mng:MNEG_10306"/>
<dbReference type="OrthoDB" id="540357at2759"/>
<accession>A0A0D2M209</accession>
<gene>
    <name evidence="2" type="ORF">MNEG_10306</name>
</gene>
<evidence type="ECO:0000256" key="1">
    <source>
        <dbReference type="SAM" id="MobiDB-lite"/>
    </source>
</evidence>
<dbReference type="RefSeq" id="XP_013896674.1">
    <property type="nucleotide sequence ID" value="XM_014041220.1"/>
</dbReference>
<proteinExistence type="predicted"/>
<evidence type="ECO:0000313" key="3">
    <source>
        <dbReference type="Proteomes" id="UP000054498"/>
    </source>
</evidence>
<name>A0A0D2M209_9CHLO</name>
<dbReference type="EMBL" id="KK102483">
    <property type="protein sequence ID" value="KIY97654.1"/>
    <property type="molecule type" value="Genomic_DNA"/>
</dbReference>
<dbReference type="Proteomes" id="UP000054498">
    <property type="component" value="Unassembled WGS sequence"/>
</dbReference>
<evidence type="ECO:0000313" key="2">
    <source>
        <dbReference type="EMBL" id="KIY97654.1"/>
    </source>
</evidence>
<feature type="compositionally biased region" description="Basic and acidic residues" evidence="1">
    <location>
        <begin position="38"/>
        <end position="48"/>
    </location>
</feature>
<dbReference type="GeneID" id="25727455"/>
<organism evidence="2 3">
    <name type="scientific">Monoraphidium neglectum</name>
    <dbReference type="NCBI Taxonomy" id="145388"/>
    <lineage>
        <taxon>Eukaryota</taxon>
        <taxon>Viridiplantae</taxon>
        <taxon>Chlorophyta</taxon>
        <taxon>core chlorophytes</taxon>
        <taxon>Chlorophyceae</taxon>
        <taxon>CS clade</taxon>
        <taxon>Sphaeropleales</taxon>
        <taxon>Selenastraceae</taxon>
        <taxon>Monoraphidium</taxon>
    </lineage>
</organism>